<dbReference type="SUPFAM" id="SSF50952">
    <property type="entry name" value="Soluble quinoprotein glucose dehydrogenase"/>
    <property type="match status" value="1"/>
</dbReference>
<feature type="chain" id="PRO_5013258149" description="Glucose/arabinose dehydrogenase, beta-propeller fold" evidence="3">
    <location>
        <begin position="42"/>
        <end position="1940"/>
    </location>
</feature>
<dbReference type="EMBL" id="FZPH01000008">
    <property type="protein sequence ID" value="SNT53702.1"/>
    <property type="molecule type" value="Genomic_DNA"/>
</dbReference>
<dbReference type="Gene3D" id="2.60.40.10">
    <property type="entry name" value="Immunoglobulins"/>
    <property type="match status" value="3"/>
</dbReference>
<dbReference type="Gene3D" id="3.40.50.880">
    <property type="match status" value="1"/>
</dbReference>
<dbReference type="PROSITE" id="PS50093">
    <property type="entry name" value="PKD"/>
    <property type="match status" value="2"/>
</dbReference>
<dbReference type="InterPro" id="IPR058094">
    <property type="entry name" value="Ig-like_OmpL47-like"/>
</dbReference>
<feature type="compositionally biased region" description="Basic and acidic residues" evidence="2">
    <location>
        <begin position="431"/>
        <end position="442"/>
    </location>
</feature>
<feature type="region of interest" description="Disordered" evidence="2">
    <location>
        <begin position="1907"/>
        <end position="1940"/>
    </location>
</feature>
<dbReference type="Pfam" id="PF03422">
    <property type="entry name" value="CBM_6"/>
    <property type="match status" value="1"/>
</dbReference>
<dbReference type="Pfam" id="PF07995">
    <property type="entry name" value="GSDH"/>
    <property type="match status" value="1"/>
</dbReference>
<feature type="signal peptide" evidence="3">
    <location>
        <begin position="1"/>
        <end position="41"/>
    </location>
</feature>
<dbReference type="InterPro" id="IPR041542">
    <property type="entry name" value="GH43_C2"/>
</dbReference>
<dbReference type="SUPFAM" id="SSF49899">
    <property type="entry name" value="Concanavalin A-like lectins/glucanases"/>
    <property type="match status" value="2"/>
</dbReference>
<dbReference type="CDD" id="cd00146">
    <property type="entry name" value="PKD"/>
    <property type="match status" value="2"/>
</dbReference>
<feature type="domain" description="CBM6" evidence="5">
    <location>
        <begin position="908"/>
        <end position="1050"/>
    </location>
</feature>
<dbReference type="CDD" id="cd04084">
    <property type="entry name" value="CBM6_xylanase-like"/>
    <property type="match status" value="1"/>
</dbReference>
<dbReference type="NCBIfam" id="NF047446">
    <property type="entry name" value="barrel_OmpL47"/>
    <property type="match status" value="2"/>
</dbReference>
<evidence type="ECO:0000259" key="5">
    <source>
        <dbReference type="PROSITE" id="PS51175"/>
    </source>
</evidence>
<evidence type="ECO:0000313" key="6">
    <source>
        <dbReference type="EMBL" id="SNT53702.1"/>
    </source>
</evidence>
<dbReference type="Pfam" id="PF17851">
    <property type="entry name" value="GH43_C2"/>
    <property type="match status" value="2"/>
</dbReference>
<protein>
    <recommendedName>
        <fullName evidence="8">Glucose/arabinose dehydrogenase, beta-propeller fold</fullName>
    </recommendedName>
</protein>
<gene>
    <name evidence="6" type="ORF">SAMN05421812_108292</name>
</gene>
<evidence type="ECO:0000256" key="1">
    <source>
        <dbReference type="ARBA" id="ARBA00022729"/>
    </source>
</evidence>
<evidence type="ECO:0000259" key="4">
    <source>
        <dbReference type="PROSITE" id="PS50093"/>
    </source>
</evidence>
<feature type="domain" description="PKD" evidence="4">
    <location>
        <begin position="1060"/>
        <end position="1147"/>
    </location>
</feature>
<dbReference type="Gene3D" id="2.60.120.200">
    <property type="match status" value="2"/>
</dbReference>
<reference evidence="6 7" key="1">
    <citation type="submission" date="2017-06" db="EMBL/GenBank/DDBJ databases">
        <authorList>
            <person name="Kim H.J."/>
            <person name="Triplett B.A."/>
        </authorList>
    </citation>
    <scope>NUCLEOTIDE SEQUENCE [LARGE SCALE GENOMIC DNA]</scope>
    <source>
        <strain evidence="6 7">CGMCC 4.5593</strain>
    </source>
</reference>
<name>A0A239NGN9_9ACTN</name>
<dbReference type="PANTHER" id="PTHR40469:SF2">
    <property type="entry name" value="GALACTOSE-BINDING DOMAIN-LIKE SUPERFAMILY PROTEIN"/>
    <property type="match status" value="1"/>
</dbReference>
<dbReference type="InterPro" id="IPR011041">
    <property type="entry name" value="Quinoprot_gluc/sorb_DH_b-prop"/>
</dbReference>
<feature type="domain" description="PKD" evidence="4">
    <location>
        <begin position="714"/>
        <end position="795"/>
    </location>
</feature>
<accession>A0A239NGN9</accession>
<dbReference type="InterPro" id="IPR006584">
    <property type="entry name" value="Cellulose-bd_IV"/>
</dbReference>
<dbReference type="InterPro" id="IPR014756">
    <property type="entry name" value="Ig_E-set"/>
</dbReference>
<dbReference type="Pfam" id="PF06283">
    <property type="entry name" value="ThuA"/>
    <property type="match status" value="1"/>
</dbReference>
<dbReference type="InterPro" id="IPR005084">
    <property type="entry name" value="CBM6"/>
</dbReference>
<organism evidence="6 7">
    <name type="scientific">Asanoa hainanensis</name>
    <dbReference type="NCBI Taxonomy" id="560556"/>
    <lineage>
        <taxon>Bacteria</taxon>
        <taxon>Bacillati</taxon>
        <taxon>Actinomycetota</taxon>
        <taxon>Actinomycetes</taxon>
        <taxon>Micromonosporales</taxon>
        <taxon>Micromonosporaceae</taxon>
        <taxon>Asanoa</taxon>
    </lineage>
</organism>
<dbReference type="Proteomes" id="UP000198362">
    <property type="component" value="Unassembled WGS sequence"/>
</dbReference>
<dbReference type="PANTHER" id="PTHR40469">
    <property type="entry name" value="SECRETED GLYCOSYL HYDROLASE"/>
    <property type="match status" value="1"/>
</dbReference>
<dbReference type="GO" id="GO:0030246">
    <property type="term" value="F:carbohydrate binding"/>
    <property type="evidence" value="ECO:0007669"/>
    <property type="project" value="InterPro"/>
</dbReference>
<dbReference type="InterPro" id="IPR008979">
    <property type="entry name" value="Galactose-bd-like_sf"/>
</dbReference>
<dbReference type="OrthoDB" id="159306at2"/>
<dbReference type="InterPro" id="IPR029010">
    <property type="entry name" value="ThuA-like"/>
</dbReference>
<proteinExistence type="predicted"/>
<dbReference type="PROSITE" id="PS51175">
    <property type="entry name" value="CBM6"/>
    <property type="match status" value="1"/>
</dbReference>
<dbReference type="GO" id="GO:0005975">
    <property type="term" value="P:carbohydrate metabolic process"/>
    <property type="evidence" value="ECO:0007669"/>
    <property type="project" value="UniProtKB-ARBA"/>
</dbReference>
<dbReference type="InterPro" id="IPR054470">
    <property type="entry name" value="FIMAH_dom"/>
</dbReference>
<dbReference type="InterPro" id="IPR013783">
    <property type="entry name" value="Ig-like_fold"/>
</dbReference>
<dbReference type="SUPFAM" id="SSF52317">
    <property type="entry name" value="Class I glutamine amidotransferase-like"/>
    <property type="match status" value="1"/>
</dbReference>
<dbReference type="InterPro" id="IPR035986">
    <property type="entry name" value="PKD_dom_sf"/>
</dbReference>
<dbReference type="InterPro" id="IPR029062">
    <property type="entry name" value="Class_I_gatase-like"/>
</dbReference>
<dbReference type="SUPFAM" id="SSF81296">
    <property type="entry name" value="E set domains"/>
    <property type="match status" value="1"/>
</dbReference>
<dbReference type="InterPro" id="IPR012938">
    <property type="entry name" value="Glc/Sorbosone_DH"/>
</dbReference>
<dbReference type="RefSeq" id="WP_089251600.1">
    <property type="nucleotide sequence ID" value="NZ_FZPH01000008.1"/>
</dbReference>
<keyword evidence="7" id="KW-1185">Reference proteome</keyword>
<dbReference type="Gene3D" id="2.60.120.260">
    <property type="entry name" value="Galactose-binding domain-like"/>
    <property type="match status" value="1"/>
</dbReference>
<feature type="region of interest" description="Disordered" evidence="2">
    <location>
        <begin position="424"/>
        <end position="451"/>
    </location>
</feature>
<dbReference type="Pfam" id="PF18911">
    <property type="entry name" value="PKD_4"/>
    <property type="match status" value="2"/>
</dbReference>
<dbReference type="InterPro" id="IPR011042">
    <property type="entry name" value="6-blade_b-propeller_TolB-like"/>
</dbReference>
<dbReference type="SUPFAM" id="SSF49299">
    <property type="entry name" value="PKD domain"/>
    <property type="match status" value="2"/>
</dbReference>
<dbReference type="SMART" id="SM00089">
    <property type="entry name" value="PKD"/>
    <property type="match status" value="3"/>
</dbReference>
<dbReference type="InterPro" id="IPR000601">
    <property type="entry name" value="PKD_dom"/>
</dbReference>
<evidence type="ECO:0000313" key="7">
    <source>
        <dbReference type="Proteomes" id="UP000198362"/>
    </source>
</evidence>
<dbReference type="SUPFAM" id="SSF49785">
    <property type="entry name" value="Galactose-binding domain-like"/>
    <property type="match status" value="1"/>
</dbReference>
<evidence type="ECO:0008006" key="8">
    <source>
        <dbReference type="Google" id="ProtNLM"/>
    </source>
</evidence>
<dbReference type="InterPro" id="IPR013320">
    <property type="entry name" value="ConA-like_dom_sf"/>
</dbReference>
<dbReference type="SMART" id="SM00606">
    <property type="entry name" value="CBD_IV"/>
    <property type="match status" value="1"/>
</dbReference>
<dbReference type="Pfam" id="PF22888">
    <property type="entry name" value="FIMAH"/>
    <property type="match status" value="1"/>
</dbReference>
<keyword evidence="1 3" id="KW-0732">Signal</keyword>
<evidence type="ECO:0000256" key="2">
    <source>
        <dbReference type="SAM" id="MobiDB-lite"/>
    </source>
</evidence>
<dbReference type="Gene3D" id="3.30.1920.20">
    <property type="match status" value="2"/>
</dbReference>
<sequence length="1940" mass="205037">MSVHRRFKTRFKTSFRPLVTLASSLALVLGVLVAGPTPAGAAPAAAAADPYNVLVFSKTAGFRHDSIPAGIAAIQQLGADHGFSVTATEDAAAFTDANLANFATIVWLSTTGDVLNTDQQAAFERYVKAGGGYVGVHAASDTEYDWAWYGQLVGAYFSAHPSNQNATIKVEDPAHPSTAGLPAEWNRFDEWYNFRTNPRGTVHVLASLDETSYAPGSGAMGADHPTAWCQDFDGGRSWYTGSGHTQESYAEPNFLNHLLGGIETTAGVVDADCSASKTSSFEKVTLDSNTQNPMELDVAPDGRVFYAERDGRLQVISPTTGLTTTAATLDVFTGNEDGLIGVRLDPDFATNNWIYLYYAPDGGAPRNYLSRFTVSGDTVDLATEEVILQVDTQRNTCCHAGGSMVFDSAGNIYLATGDNTNPFESNSFNPIDERPGRQDFDAQRSSGNTNDLRGKILRVHPEDDGSYTIPSGNLFAPGTALTRPEIFAMGFRNPFRIGIDPKTDTLVVGDYGPDAGAADPNRGPEGTVEWNIVNQPGFYGWPYCHGNNYAYNDYTFPSGPSGAKFNCAAIVNDSPNNTGLQNLPPAIAPTIDYDYSGNPLFPEIGGGGAPMGGPVYRYDAASTSDRKWPAYYDGKAIFGEWNQNKMYAFQLSADAHSLVDINQLLTGMSFLRPMDFEFGTDGALYLIEWGSGFGGNNDNSGIYRIDYVAGDRAPIAVASGTPTSGPSPLTVQFSSAGSRDPDEEEITFAWTFGDGGTSTEANPSHTYAAAGNYTAQLTVSDPGGRTAVANVPITVGNTEPTVSISFPPDGGFFNWGDQVEYTVTVTDPEDGAIDCSRVKLQYYLGHDEHAHPLQSQQGCTGSIQTSLASGHGADANVFGVFEATYTDGGGAGGSNPLTGRDIEQLQPKRKQAEYFAATGRAPDGVGGGDPGVQRETTGDTQGGFQNIGFIEDGDYWTFDPANLTGITSLRFRTASAVNGGRIEVRSGAVDGAVLGTVDVPGTGGWQSYVDVTLPLSNPPTTSGPLFFIARNPAGTTGQGSVFNVNWVDFLGRGVTDNAPPVVTASGNPTTGTTPLVVEFSGTATDEEGDAITYAWDFGDGGTANTANASHTYTTPGTFTATLTATDARGAAAYATVPIRVEAPNTSCFGARSDNFDGAALDRDRWSTIVRENQTYSVAGGALRLPTQAADLYGTRADAGNLVLQPTPAGAWQATTKVTVPLTGNYQQAGLLLYGDDANWAKLDLLFADYKRVEFIRQTASVPRNEAADSVRADTDTAFLRLTSDGTNLTAAFSTDGVTFTPAGRSATLAGINNPKIGLYAVNGGQSSPVVNAEFDWFQITPDEASGEVDPSDEFNGAALDKCRWDAVVREDATAYRVGNGSLTVDVPNGDIYTGNNTGPTNFILQNAPAGDWTIETKVDGSQLNEQYQQGGLMVYLDDDNYLKLDFIADNTAGQPVARRLEFRSEIASVVQNPQPQVTNLTNAVWHLRLAKVGDTYTASYSADGTTWTTFPETLTNAAVATDTKVGLFSLGAAQQASKPISFDYFRLSSGPSEPDDTTAPVTTSVVSGTAVNGWYTGPATVTLTASDEAGGSGVASTEYQVDGATTWTAYTAPVVVSGDGSHEVRFRSTDEAGNVEATKSVAVKIDSTAPVTAATFAPATDDGWHNGAVPVTLTATDAGSGVSKVEYALDGGAWTPYTVPVDVTGNGQHELLYRATDTAGNVETLKSAIIKIDGTKPTVIIGGLADGQLYGDSQDVRVTYQAVDPTSGIKTVVGTLDGAAYPANKLQAMFELPLGLHELTVTATDKAGNVTATSVRFYVTTSFRDMQFLLDRFKATSWLTQKAHKQLGAKLQAARDAEAKGNDTKAIKQLREFVTLASDTTLVPNAEVRDVLVRDANAMIVRLGGEASAQAKKANKDKPLKGTGRVAGDPGRQVAGGPLK</sequence>
<dbReference type="InterPro" id="IPR022409">
    <property type="entry name" value="PKD/Chitinase_dom"/>
</dbReference>
<evidence type="ECO:0000256" key="3">
    <source>
        <dbReference type="SAM" id="SignalP"/>
    </source>
</evidence>
<dbReference type="Gene3D" id="2.120.10.30">
    <property type="entry name" value="TolB, C-terminal domain"/>
    <property type="match status" value="1"/>
</dbReference>